<dbReference type="InterPro" id="IPR001753">
    <property type="entry name" value="Enoyl-CoA_hydra/iso"/>
</dbReference>
<dbReference type="RefSeq" id="WP_129891957.1">
    <property type="nucleotide sequence ID" value="NZ_CP035758.1"/>
</dbReference>
<dbReference type="Pfam" id="PF00378">
    <property type="entry name" value="ECH_1"/>
    <property type="match status" value="1"/>
</dbReference>
<dbReference type="OrthoDB" id="9777977at2"/>
<sequence length="265" mass="28995">MSTRDASKHEEGEVLLERIDGVAILTLSRPEALNALTWKMYEQLAEHLSRLANDETLRVVVLYGEGKAFAAGTDIAQFQGFSAKDGVAYEHKMEAIVEQLYNFPRPVLAAIHGYAVGAGLVLAAVADLRYATPSARFGAPIARTLGNCLSLKNYQHLVAGFGAMRAKEMLFTARLLSAEEALQAGFLTNIIAENDIYTHVAGIARQISALAPLTIWATREAQRRLDNAAGNVHYDDVIARLYGSQDFAEGVRAYLEKRKPTWNGS</sequence>
<dbReference type="AlphaFoldDB" id="A0A4P6JZ75"/>
<dbReference type="NCBIfam" id="NF004796">
    <property type="entry name" value="PRK06144.1"/>
    <property type="match status" value="1"/>
</dbReference>
<dbReference type="PANTHER" id="PTHR11941:SF54">
    <property type="entry name" value="ENOYL-COA HYDRATASE, MITOCHONDRIAL"/>
    <property type="match status" value="1"/>
</dbReference>
<protein>
    <submittedName>
        <fullName evidence="3">Enoyl-CoA hydratase</fullName>
        <ecNumber evidence="3">4.2.1.17</ecNumber>
    </submittedName>
</protein>
<proteinExistence type="inferred from homology"/>
<dbReference type="Gene3D" id="1.10.12.10">
    <property type="entry name" value="Lyase 2-enoyl-coa Hydratase, Chain A, domain 2"/>
    <property type="match status" value="1"/>
</dbReference>
<dbReference type="KEGG" id="kbs:EPA93_34975"/>
<dbReference type="EC" id="4.2.1.17" evidence="3"/>
<reference evidence="3 4" key="1">
    <citation type="submission" date="2019-01" db="EMBL/GenBank/DDBJ databases">
        <title>Ktedonosporobacter rubrisoli SCAWS-G2.</title>
        <authorList>
            <person name="Huang Y."/>
            <person name="Yan B."/>
        </authorList>
    </citation>
    <scope>NUCLEOTIDE SEQUENCE [LARGE SCALE GENOMIC DNA]</scope>
    <source>
        <strain evidence="3 4">SCAWS-G2</strain>
    </source>
</reference>
<dbReference type="InterPro" id="IPR014748">
    <property type="entry name" value="Enoyl-CoA_hydra_C"/>
</dbReference>
<dbReference type="PANTHER" id="PTHR11941">
    <property type="entry name" value="ENOYL-COA HYDRATASE-RELATED"/>
    <property type="match status" value="1"/>
</dbReference>
<dbReference type="Gene3D" id="3.90.226.10">
    <property type="entry name" value="2-enoyl-CoA Hydratase, Chain A, domain 1"/>
    <property type="match status" value="1"/>
</dbReference>
<evidence type="ECO:0000256" key="2">
    <source>
        <dbReference type="ARBA" id="ARBA00023239"/>
    </source>
</evidence>
<evidence type="ECO:0000313" key="4">
    <source>
        <dbReference type="Proteomes" id="UP000290365"/>
    </source>
</evidence>
<dbReference type="CDD" id="cd06558">
    <property type="entry name" value="crotonase-like"/>
    <property type="match status" value="1"/>
</dbReference>
<evidence type="ECO:0000256" key="1">
    <source>
        <dbReference type="ARBA" id="ARBA00005254"/>
    </source>
</evidence>
<dbReference type="InterPro" id="IPR029045">
    <property type="entry name" value="ClpP/crotonase-like_dom_sf"/>
</dbReference>
<comment type="similarity">
    <text evidence="1">Belongs to the enoyl-CoA hydratase/isomerase family.</text>
</comment>
<dbReference type="GO" id="GO:0004300">
    <property type="term" value="F:enoyl-CoA hydratase activity"/>
    <property type="evidence" value="ECO:0007669"/>
    <property type="project" value="UniProtKB-EC"/>
</dbReference>
<dbReference type="EMBL" id="CP035758">
    <property type="protein sequence ID" value="QBD80895.1"/>
    <property type="molecule type" value="Genomic_DNA"/>
</dbReference>
<gene>
    <name evidence="3" type="ORF">EPA93_34975</name>
</gene>
<dbReference type="SUPFAM" id="SSF52096">
    <property type="entry name" value="ClpP/crotonase"/>
    <property type="match status" value="1"/>
</dbReference>
<keyword evidence="2 3" id="KW-0456">Lyase</keyword>
<evidence type="ECO:0000313" key="3">
    <source>
        <dbReference type="EMBL" id="QBD80895.1"/>
    </source>
</evidence>
<dbReference type="GO" id="GO:0006635">
    <property type="term" value="P:fatty acid beta-oxidation"/>
    <property type="evidence" value="ECO:0007669"/>
    <property type="project" value="TreeGrafter"/>
</dbReference>
<name>A0A4P6JZ75_KTERU</name>
<accession>A0A4P6JZ75</accession>
<dbReference type="Proteomes" id="UP000290365">
    <property type="component" value="Chromosome"/>
</dbReference>
<organism evidence="3 4">
    <name type="scientific">Ktedonosporobacter rubrisoli</name>
    <dbReference type="NCBI Taxonomy" id="2509675"/>
    <lineage>
        <taxon>Bacteria</taxon>
        <taxon>Bacillati</taxon>
        <taxon>Chloroflexota</taxon>
        <taxon>Ktedonobacteria</taxon>
        <taxon>Ktedonobacterales</taxon>
        <taxon>Ktedonosporobacteraceae</taxon>
        <taxon>Ktedonosporobacter</taxon>
    </lineage>
</organism>
<keyword evidence="4" id="KW-1185">Reference proteome</keyword>